<dbReference type="SUPFAM" id="SSF46785">
    <property type="entry name" value="Winged helix' DNA-binding domain"/>
    <property type="match status" value="1"/>
</dbReference>
<dbReference type="AlphaFoldDB" id="A0A1U6I2W3"/>
<dbReference type="EMBL" id="FVZE01000004">
    <property type="protein sequence ID" value="SLK02343.1"/>
    <property type="molecule type" value="Genomic_DNA"/>
</dbReference>
<dbReference type="InterPro" id="IPR036388">
    <property type="entry name" value="WH-like_DNA-bd_sf"/>
</dbReference>
<dbReference type="GO" id="GO:0003677">
    <property type="term" value="F:DNA binding"/>
    <property type="evidence" value="ECO:0007669"/>
    <property type="project" value="UniProtKB-KW"/>
</dbReference>
<accession>A0A1U6I2W3</accession>
<evidence type="ECO:0000256" key="1">
    <source>
        <dbReference type="ARBA" id="ARBA00023015"/>
    </source>
</evidence>
<dbReference type="PANTHER" id="PTHR43537:SF51">
    <property type="entry name" value="HTH-TYPE TRANSCRIPTIONAL REGULATOR LGOR-RELATED"/>
    <property type="match status" value="1"/>
</dbReference>
<evidence type="ECO:0000256" key="2">
    <source>
        <dbReference type="ARBA" id="ARBA00023125"/>
    </source>
</evidence>
<evidence type="ECO:0000313" key="5">
    <source>
        <dbReference type="EMBL" id="SLK02343.1"/>
    </source>
</evidence>
<feature type="domain" description="HTH gntR-type" evidence="4">
    <location>
        <begin position="2"/>
        <end position="69"/>
    </location>
</feature>
<dbReference type="STRING" id="428990.SAMN06295987_10473"/>
<sequence length="225" mass="24906">MSRASDRAYAQVREMILSGELPSGAHLVEEVLAERCGVSRTPVREALRRLEAELLVKRSATQRMYVADWSLDDVAEAFDLRAVLESMVARRAAEKIDAQTVKRLRACNNAIKQAICAEVPDVGGFLDGNREFHAIILQAADSPRLAALLATLIEQPVVWRTAHQYGREELMRSHHEHDELIAAFERGDGGWAEAVMAAHVRRAFHAYADAHKSALSTDALVEAAE</sequence>
<dbReference type="InterPro" id="IPR000524">
    <property type="entry name" value="Tscrpt_reg_HTH_GntR"/>
</dbReference>
<keyword evidence="6" id="KW-1185">Reference proteome</keyword>
<dbReference type="PROSITE" id="PS50949">
    <property type="entry name" value="HTH_GNTR"/>
    <property type="match status" value="1"/>
</dbReference>
<evidence type="ECO:0000313" key="6">
    <source>
        <dbReference type="Proteomes" id="UP000190989"/>
    </source>
</evidence>
<keyword evidence="1" id="KW-0805">Transcription regulation</keyword>
<evidence type="ECO:0000259" key="4">
    <source>
        <dbReference type="PROSITE" id="PS50949"/>
    </source>
</evidence>
<gene>
    <name evidence="5" type="ORF">SAMN06295987_10473</name>
</gene>
<proteinExistence type="predicted"/>
<dbReference type="CDD" id="cd07377">
    <property type="entry name" value="WHTH_GntR"/>
    <property type="match status" value="1"/>
</dbReference>
<dbReference type="InterPro" id="IPR008920">
    <property type="entry name" value="TF_FadR/GntR_C"/>
</dbReference>
<dbReference type="SUPFAM" id="SSF48008">
    <property type="entry name" value="GntR ligand-binding domain-like"/>
    <property type="match status" value="1"/>
</dbReference>
<dbReference type="SMART" id="SM00895">
    <property type="entry name" value="FCD"/>
    <property type="match status" value="1"/>
</dbReference>
<dbReference type="SMART" id="SM00345">
    <property type="entry name" value="HTH_GNTR"/>
    <property type="match status" value="1"/>
</dbReference>
<dbReference type="Pfam" id="PF00392">
    <property type="entry name" value="GntR"/>
    <property type="match status" value="1"/>
</dbReference>
<dbReference type="InterPro" id="IPR036390">
    <property type="entry name" value="WH_DNA-bd_sf"/>
</dbReference>
<evidence type="ECO:0000256" key="3">
    <source>
        <dbReference type="ARBA" id="ARBA00023163"/>
    </source>
</evidence>
<dbReference type="Proteomes" id="UP000190989">
    <property type="component" value="Unassembled WGS sequence"/>
</dbReference>
<keyword evidence="2" id="KW-0238">DNA-binding</keyword>
<dbReference type="RefSeq" id="WP_054944881.1">
    <property type="nucleotide sequence ID" value="NZ_FVZE01000004.1"/>
</dbReference>
<dbReference type="Pfam" id="PF07729">
    <property type="entry name" value="FCD"/>
    <property type="match status" value="1"/>
</dbReference>
<organism evidence="5 6">
    <name type="scientific">Novosphingobium mathurense</name>
    <dbReference type="NCBI Taxonomy" id="428990"/>
    <lineage>
        <taxon>Bacteria</taxon>
        <taxon>Pseudomonadati</taxon>
        <taxon>Pseudomonadota</taxon>
        <taxon>Alphaproteobacteria</taxon>
        <taxon>Sphingomonadales</taxon>
        <taxon>Sphingomonadaceae</taxon>
        <taxon>Novosphingobium</taxon>
    </lineage>
</organism>
<reference evidence="6" key="1">
    <citation type="submission" date="2017-02" db="EMBL/GenBank/DDBJ databases">
        <authorList>
            <person name="Varghese N."/>
            <person name="Submissions S."/>
        </authorList>
    </citation>
    <scope>NUCLEOTIDE SEQUENCE [LARGE SCALE GENOMIC DNA]</scope>
    <source>
        <strain evidence="6">SM117</strain>
    </source>
</reference>
<dbReference type="PANTHER" id="PTHR43537">
    <property type="entry name" value="TRANSCRIPTIONAL REGULATOR, GNTR FAMILY"/>
    <property type="match status" value="1"/>
</dbReference>
<dbReference type="GO" id="GO:0003700">
    <property type="term" value="F:DNA-binding transcription factor activity"/>
    <property type="evidence" value="ECO:0007669"/>
    <property type="project" value="InterPro"/>
</dbReference>
<dbReference type="Gene3D" id="1.10.10.10">
    <property type="entry name" value="Winged helix-like DNA-binding domain superfamily/Winged helix DNA-binding domain"/>
    <property type="match status" value="1"/>
</dbReference>
<protein>
    <submittedName>
        <fullName evidence="5">Transcriptional regulator, GntR family</fullName>
    </submittedName>
</protein>
<dbReference type="Gene3D" id="1.20.120.530">
    <property type="entry name" value="GntR ligand-binding domain-like"/>
    <property type="match status" value="1"/>
</dbReference>
<name>A0A1U6I2W3_9SPHN</name>
<dbReference type="InterPro" id="IPR011711">
    <property type="entry name" value="GntR_C"/>
</dbReference>
<keyword evidence="3" id="KW-0804">Transcription</keyword>